<accession>D6TWQ9</accession>
<dbReference type="AlphaFoldDB" id="D6TWQ9"/>
<dbReference type="GO" id="GO:0009368">
    <property type="term" value="C:endopeptidase Clp complex"/>
    <property type="evidence" value="ECO:0007669"/>
    <property type="project" value="TreeGrafter"/>
</dbReference>
<dbReference type="MEROPS" id="S14.A02"/>
<dbReference type="RefSeq" id="WP_007916344.1">
    <property type="nucleotide sequence ID" value="NZ_ADVG01000003.1"/>
</dbReference>
<protein>
    <recommendedName>
        <fullName evidence="2">ATP-dependent Clp protease proteolytic subunit</fullName>
    </recommendedName>
</protein>
<keyword evidence="3" id="KW-0378">Hydrolase</keyword>
<dbReference type="OrthoDB" id="9802800at2"/>
<evidence type="ECO:0000256" key="1">
    <source>
        <dbReference type="ARBA" id="ARBA00007039"/>
    </source>
</evidence>
<dbReference type="STRING" id="485913.Krac_5735"/>
<evidence type="ECO:0000313" key="3">
    <source>
        <dbReference type="EMBL" id="EFH84642.1"/>
    </source>
</evidence>
<comment type="caution">
    <text evidence="3">The sequence shown here is derived from an EMBL/GenBank/DDBJ whole genome shotgun (WGS) entry which is preliminary data.</text>
</comment>
<dbReference type="PANTHER" id="PTHR10381:SF11">
    <property type="entry name" value="ATP-DEPENDENT CLP PROTEASE PROTEOLYTIC SUBUNIT, MITOCHONDRIAL"/>
    <property type="match status" value="1"/>
</dbReference>
<dbReference type="eggNOG" id="COG0740">
    <property type="taxonomic scope" value="Bacteria"/>
</dbReference>
<dbReference type="InterPro" id="IPR023562">
    <property type="entry name" value="ClpP/TepA"/>
</dbReference>
<dbReference type="InParanoid" id="D6TWQ9"/>
<name>D6TWQ9_KTERA</name>
<dbReference type="PRINTS" id="PR00127">
    <property type="entry name" value="CLPPROTEASEP"/>
</dbReference>
<evidence type="ECO:0000256" key="2">
    <source>
        <dbReference type="RuleBase" id="RU003567"/>
    </source>
</evidence>
<proteinExistence type="inferred from homology"/>
<evidence type="ECO:0000313" key="4">
    <source>
        <dbReference type="Proteomes" id="UP000004508"/>
    </source>
</evidence>
<dbReference type="CDD" id="cd07017">
    <property type="entry name" value="S14_ClpP_2"/>
    <property type="match status" value="1"/>
</dbReference>
<dbReference type="EMBL" id="ADVG01000003">
    <property type="protein sequence ID" value="EFH84642.1"/>
    <property type="molecule type" value="Genomic_DNA"/>
</dbReference>
<keyword evidence="4" id="KW-1185">Reference proteome</keyword>
<dbReference type="GO" id="GO:0004176">
    <property type="term" value="F:ATP-dependent peptidase activity"/>
    <property type="evidence" value="ECO:0007669"/>
    <property type="project" value="InterPro"/>
</dbReference>
<dbReference type="Pfam" id="PF00574">
    <property type="entry name" value="CLP_protease"/>
    <property type="match status" value="1"/>
</dbReference>
<organism evidence="3 4">
    <name type="scientific">Ktedonobacter racemifer DSM 44963</name>
    <dbReference type="NCBI Taxonomy" id="485913"/>
    <lineage>
        <taxon>Bacteria</taxon>
        <taxon>Bacillati</taxon>
        <taxon>Chloroflexota</taxon>
        <taxon>Ktedonobacteria</taxon>
        <taxon>Ktedonobacterales</taxon>
        <taxon>Ktedonobacteraceae</taxon>
        <taxon>Ktedonobacter</taxon>
    </lineage>
</organism>
<dbReference type="GO" id="GO:0006515">
    <property type="term" value="P:protein quality control for misfolded or incompletely synthesized proteins"/>
    <property type="evidence" value="ECO:0007669"/>
    <property type="project" value="TreeGrafter"/>
</dbReference>
<dbReference type="PANTHER" id="PTHR10381">
    <property type="entry name" value="ATP-DEPENDENT CLP PROTEASE PROTEOLYTIC SUBUNIT"/>
    <property type="match status" value="1"/>
</dbReference>
<dbReference type="InterPro" id="IPR001907">
    <property type="entry name" value="ClpP"/>
</dbReference>
<dbReference type="GO" id="GO:0004252">
    <property type="term" value="F:serine-type endopeptidase activity"/>
    <property type="evidence" value="ECO:0007669"/>
    <property type="project" value="InterPro"/>
</dbReference>
<dbReference type="Proteomes" id="UP000004508">
    <property type="component" value="Unassembled WGS sequence"/>
</dbReference>
<sequence length="183" mass="20121">MEDQYTAISKHLSPQFLKKFILCINTAIEDSVANSIITQLFYLQSEDATRDIHLYLNSPGGNIYAGLAIYDAIQSLRPEIATYCLGRTSGFATLLLAAGEKGRRYALPTSTIGLTQVVAGGGPAAIEITAREILHLRRLLVNLFVKQTRQSDATIREDMDHISTFAKRRTEYLPSVASTTIGV</sequence>
<dbReference type="Gene3D" id="3.90.226.10">
    <property type="entry name" value="2-enoyl-CoA Hydratase, Chain A, domain 1"/>
    <property type="match status" value="1"/>
</dbReference>
<comment type="similarity">
    <text evidence="1 2">Belongs to the peptidase S14 family.</text>
</comment>
<gene>
    <name evidence="3" type="ORF">Krac_5735</name>
</gene>
<dbReference type="InterPro" id="IPR029045">
    <property type="entry name" value="ClpP/crotonase-like_dom_sf"/>
</dbReference>
<dbReference type="GO" id="GO:0051117">
    <property type="term" value="F:ATPase binding"/>
    <property type="evidence" value="ECO:0007669"/>
    <property type="project" value="TreeGrafter"/>
</dbReference>
<reference evidence="3 4" key="1">
    <citation type="journal article" date="2011" name="Stand. Genomic Sci.">
        <title>Non-contiguous finished genome sequence and contextual data of the filamentous soil bacterium Ktedonobacter racemifer type strain (SOSP1-21).</title>
        <authorList>
            <person name="Chang Y.J."/>
            <person name="Land M."/>
            <person name="Hauser L."/>
            <person name="Chertkov O."/>
            <person name="Del Rio T.G."/>
            <person name="Nolan M."/>
            <person name="Copeland A."/>
            <person name="Tice H."/>
            <person name="Cheng J.F."/>
            <person name="Lucas S."/>
            <person name="Han C."/>
            <person name="Goodwin L."/>
            <person name="Pitluck S."/>
            <person name="Ivanova N."/>
            <person name="Ovchinikova G."/>
            <person name="Pati A."/>
            <person name="Chen A."/>
            <person name="Palaniappan K."/>
            <person name="Mavromatis K."/>
            <person name="Liolios K."/>
            <person name="Brettin T."/>
            <person name="Fiebig A."/>
            <person name="Rohde M."/>
            <person name="Abt B."/>
            <person name="Goker M."/>
            <person name="Detter J.C."/>
            <person name="Woyke T."/>
            <person name="Bristow J."/>
            <person name="Eisen J.A."/>
            <person name="Markowitz V."/>
            <person name="Hugenholtz P."/>
            <person name="Kyrpides N.C."/>
            <person name="Klenk H.P."/>
            <person name="Lapidus A."/>
        </authorList>
    </citation>
    <scope>NUCLEOTIDE SEQUENCE [LARGE SCALE GENOMIC DNA]</scope>
    <source>
        <strain evidence="4">DSM 44963</strain>
    </source>
</reference>
<dbReference type="SUPFAM" id="SSF52096">
    <property type="entry name" value="ClpP/crotonase"/>
    <property type="match status" value="1"/>
</dbReference>